<evidence type="ECO:0000313" key="3">
    <source>
        <dbReference type="Proteomes" id="UP000770661"/>
    </source>
</evidence>
<name>A0A8J5CKH7_CHIOP</name>
<feature type="compositionally biased region" description="Basic and acidic residues" evidence="1">
    <location>
        <begin position="120"/>
        <end position="133"/>
    </location>
</feature>
<sequence>MHRGHKDAQLLDEFDDIKKATSKKGPQAKGAGEGHQPPALLQASQEMSRHFTQDKGRQAWARKAKKELMSILKEGQIFATTADSWSAHPSPHSWVALWDWIYAETLREKAWHARLQRAKVQPDKGAPGKRDLQDQQGGGEAEDLPKLPTQRRCAAHTLNLLATTDVSKVVGWKIWKKAGRPGSRLPRPGPPKAQGLWNLHNRSSVVANKIRDVVGRKLNTPCPTRWNTLYDATECLLKTALKDPETIEAIKRGHEERGSWGKGQTALSSLRRTRRFCREYCKVMKPVAICLHRLQAEVNAYMGILLP</sequence>
<comment type="caution">
    <text evidence="2">The sequence shown here is derived from an EMBL/GenBank/DDBJ whole genome shotgun (WGS) entry which is preliminary data.</text>
</comment>
<keyword evidence="3" id="KW-1185">Reference proteome</keyword>
<reference evidence="2" key="1">
    <citation type="submission" date="2020-07" db="EMBL/GenBank/DDBJ databases">
        <title>The High-quality genome of the commercially important snow crab, Chionoecetes opilio.</title>
        <authorList>
            <person name="Jeong J.-H."/>
            <person name="Ryu S."/>
        </authorList>
    </citation>
    <scope>NUCLEOTIDE SEQUENCE</scope>
    <source>
        <strain evidence="2">MADBK_172401_WGS</strain>
        <tissue evidence="2">Digestive gland</tissue>
    </source>
</reference>
<dbReference type="PANTHER" id="PTHR47501:SF5">
    <property type="entry name" value="HAT C-TERMINAL DIMERISATION DOMAIN-CONTAINING PROTEIN"/>
    <property type="match status" value="1"/>
</dbReference>
<feature type="region of interest" description="Disordered" evidence="1">
    <location>
        <begin position="1"/>
        <end position="38"/>
    </location>
</feature>
<evidence type="ECO:0008006" key="4">
    <source>
        <dbReference type="Google" id="ProtNLM"/>
    </source>
</evidence>
<dbReference type="InterPro" id="IPR012337">
    <property type="entry name" value="RNaseH-like_sf"/>
</dbReference>
<evidence type="ECO:0000313" key="2">
    <source>
        <dbReference type="EMBL" id="KAG0711032.1"/>
    </source>
</evidence>
<dbReference type="OrthoDB" id="6380091at2759"/>
<dbReference type="Proteomes" id="UP000770661">
    <property type="component" value="Unassembled WGS sequence"/>
</dbReference>
<protein>
    <recommendedName>
        <fullName evidence="4">Transposase</fullName>
    </recommendedName>
</protein>
<dbReference type="EMBL" id="JACEEZ010023654">
    <property type="protein sequence ID" value="KAG0711032.1"/>
    <property type="molecule type" value="Genomic_DNA"/>
</dbReference>
<evidence type="ECO:0000256" key="1">
    <source>
        <dbReference type="SAM" id="MobiDB-lite"/>
    </source>
</evidence>
<dbReference type="AlphaFoldDB" id="A0A8J5CKH7"/>
<dbReference type="SUPFAM" id="SSF53098">
    <property type="entry name" value="Ribonuclease H-like"/>
    <property type="match status" value="1"/>
</dbReference>
<accession>A0A8J5CKH7</accession>
<proteinExistence type="predicted"/>
<gene>
    <name evidence="2" type="ORF">GWK47_021560</name>
</gene>
<feature type="region of interest" description="Disordered" evidence="1">
    <location>
        <begin position="118"/>
        <end position="148"/>
    </location>
</feature>
<dbReference type="PANTHER" id="PTHR47501">
    <property type="entry name" value="TRANSPOSASE-RELATED"/>
    <property type="match status" value="1"/>
</dbReference>
<organism evidence="2 3">
    <name type="scientific">Chionoecetes opilio</name>
    <name type="common">Atlantic snow crab</name>
    <name type="synonym">Cancer opilio</name>
    <dbReference type="NCBI Taxonomy" id="41210"/>
    <lineage>
        <taxon>Eukaryota</taxon>
        <taxon>Metazoa</taxon>
        <taxon>Ecdysozoa</taxon>
        <taxon>Arthropoda</taxon>
        <taxon>Crustacea</taxon>
        <taxon>Multicrustacea</taxon>
        <taxon>Malacostraca</taxon>
        <taxon>Eumalacostraca</taxon>
        <taxon>Eucarida</taxon>
        <taxon>Decapoda</taxon>
        <taxon>Pleocyemata</taxon>
        <taxon>Brachyura</taxon>
        <taxon>Eubrachyura</taxon>
        <taxon>Majoidea</taxon>
        <taxon>Majidae</taxon>
        <taxon>Chionoecetes</taxon>
    </lineage>
</organism>